<name>A0A3Q7GAZ3_SOLLC</name>
<dbReference type="Proteomes" id="UP000004994">
    <property type="component" value="Chromosome 3"/>
</dbReference>
<dbReference type="EnsemblPlants" id="Solyc03g093565.1.1">
    <property type="protein sequence ID" value="Solyc03g093565.1.1"/>
    <property type="gene ID" value="Solyc03g093565.1"/>
</dbReference>
<dbReference type="InParanoid" id="A0A3Q7GAZ3"/>
<keyword evidence="3" id="KW-1185">Reference proteome</keyword>
<dbReference type="PANTHER" id="PTHR11439:SF499">
    <property type="entry name" value="PPC DOMAIN-CONTAINING PROTEIN"/>
    <property type="match status" value="1"/>
</dbReference>
<organism evidence="2">
    <name type="scientific">Solanum lycopersicum</name>
    <name type="common">Tomato</name>
    <name type="synonym">Lycopersicon esculentum</name>
    <dbReference type="NCBI Taxonomy" id="4081"/>
    <lineage>
        <taxon>Eukaryota</taxon>
        <taxon>Viridiplantae</taxon>
        <taxon>Streptophyta</taxon>
        <taxon>Embryophyta</taxon>
        <taxon>Tracheophyta</taxon>
        <taxon>Spermatophyta</taxon>
        <taxon>Magnoliopsida</taxon>
        <taxon>eudicotyledons</taxon>
        <taxon>Gunneridae</taxon>
        <taxon>Pentapetalae</taxon>
        <taxon>asterids</taxon>
        <taxon>lamiids</taxon>
        <taxon>Solanales</taxon>
        <taxon>Solanaceae</taxon>
        <taxon>Solanoideae</taxon>
        <taxon>Solaneae</taxon>
        <taxon>Solanum</taxon>
        <taxon>Solanum subgen. Lycopersicon</taxon>
    </lineage>
</organism>
<evidence type="ECO:0000313" key="2">
    <source>
        <dbReference type="EnsemblPlants" id="Solyc03g093565.1.1"/>
    </source>
</evidence>
<evidence type="ECO:0000256" key="1">
    <source>
        <dbReference type="SAM" id="MobiDB-lite"/>
    </source>
</evidence>
<reference evidence="2" key="1">
    <citation type="journal article" date="2012" name="Nature">
        <title>The tomato genome sequence provides insights into fleshy fruit evolution.</title>
        <authorList>
            <consortium name="Tomato Genome Consortium"/>
        </authorList>
    </citation>
    <scope>NUCLEOTIDE SEQUENCE [LARGE SCALE GENOMIC DNA]</scope>
    <source>
        <strain evidence="2">cv. Heinz 1706</strain>
    </source>
</reference>
<evidence type="ECO:0000313" key="3">
    <source>
        <dbReference type="Proteomes" id="UP000004994"/>
    </source>
</evidence>
<accession>A0A3Q7GAZ3</accession>
<feature type="region of interest" description="Disordered" evidence="1">
    <location>
        <begin position="65"/>
        <end position="89"/>
    </location>
</feature>
<dbReference type="PANTHER" id="PTHR11439">
    <property type="entry name" value="GAG-POL-RELATED RETROTRANSPOSON"/>
    <property type="match status" value="1"/>
</dbReference>
<dbReference type="AlphaFoldDB" id="A0A3Q7GAZ3"/>
<proteinExistence type="predicted"/>
<reference evidence="2" key="2">
    <citation type="submission" date="2019-01" db="UniProtKB">
        <authorList>
            <consortium name="EnsemblPlants"/>
        </authorList>
    </citation>
    <scope>IDENTIFICATION</scope>
    <source>
        <strain evidence="2">cv. Heinz 1706</strain>
    </source>
</reference>
<dbReference type="Gramene" id="Solyc03g093565.1.1">
    <property type="protein sequence ID" value="Solyc03g093565.1.1"/>
    <property type="gene ID" value="Solyc03g093565.1"/>
</dbReference>
<evidence type="ECO:0008006" key="4">
    <source>
        <dbReference type="Google" id="ProtNLM"/>
    </source>
</evidence>
<feature type="region of interest" description="Disordered" evidence="1">
    <location>
        <begin position="1"/>
        <end position="27"/>
    </location>
</feature>
<sequence>MQQQFYPKPAVNCVTEESPQQPGNDPATPLFSPEHYYQIQQMIQRGSMEPDIPTTASLTTVNNVDLSHNASGSNTASNPTPIPSSMPLPEASIPLPPGNLIRHSHIIKVAPKWFIDYVGKGELNLFILLLISIKDSFYEFDIATGNDNDKLIGRLLYLTMTRPDIAYAVQLLSQFMHKPKESHMLAALRVIRYIKNSPGLGMLMSSASSHSLTAYCDSDWEACP</sequence>
<dbReference type="STRING" id="4081.A0A3Q7GAZ3"/>
<protein>
    <recommendedName>
        <fullName evidence="4">Reverse transcriptase Ty1/copia-type domain-containing protein</fullName>
    </recommendedName>
</protein>
<feature type="compositionally biased region" description="Polar residues" evidence="1">
    <location>
        <begin position="65"/>
        <end position="79"/>
    </location>
</feature>